<feature type="coiled-coil region" evidence="1">
    <location>
        <begin position="448"/>
        <end position="475"/>
    </location>
</feature>
<keyword evidence="4" id="KW-1185">Reference proteome</keyword>
<feature type="compositionally biased region" description="Pro residues" evidence="2">
    <location>
        <begin position="277"/>
        <end position="343"/>
    </location>
</feature>
<dbReference type="AlphaFoldDB" id="A0A4Y7SQJ3"/>
<feature type="compositionally biased region" description="Low complexity" evidence="2">
    <location>
        <begin position="265"/>
        <end position="276"/>
    </location>
</feature>
<feature type="compositionally biased region" description="Low complexity" evidence="2">
    <location>
        <begin position="344"/>
        <end position="360"/>
    </location>
</feature>
<dbReference type="STRING" id="71717.A0A4Y7SQJ3"/>
<accession>A0A4Y7SQJ3</accession>
<gene>
    <name evidence="3" type="ORF">FA13DRAFT_1411335</name>
</gene>
<dbReference type="Proteomes" id="UP000298030">
    <property type="component" value="Unassembled WGS sequence"/>
</dbReference>
<reference evidence="3 4" key="1">
    <citation type="journal article" date="2019" name="Nat. Ecol. Evol.">
        <title>Megaphylogeny resolves global patterns of mushroom evolution.</title>
        <authorList>
            <person name="Varga T."/>
            <person name="Krizsan K."/>
            <person name="Foldi C."/>
            <person name="Dima B."/>
            <person name="Sanchez-Garcia M."/>
            <person name="Sanchez-Ramirez S."/>
            <person name="Szollosi G.J."/>
            <person name="Szarkandi J.G."/>
            <person name="Papp V."/>
            <person name="Albert L."/>
            <person name="Andreopoulos W."/>
            <person name="Angelini C."/>
            <person name="Antonin V."/>
            <person name="Barry K.W."/>
            <person name="Bougher N.L."/>
            <person name="Buchanan P."/>
            <person name="Buyck B."/>
            <person name="Bense V."/>
            <person name="Catcheside P."/>
            <person name="Chovatia M."/>
            <person name="Cooper J."/>
            <person name="Damon W."/>
            <person name="Desjardin D."/>
            <person name="Finy P."/>
            <person name="Geml J."/>
            <person name="Haridas S."/>
            <person name="Hughes K."/>
            <person name="Justo A."/>
            <person name="Karasinski D."/>
            <person name="Kautmanova I."/>
            <person name="Kiss B."/>
            <person name="Kocsube S."/>
            <person name="Kotiranta H."/>
            <person name="LaButti K.M."/>
            <person name="Lechner B.E."/>
            <person name="Liimatainen K."/>
            <person name="Lipzen A."/>
            <person name="Lukacs Z."/>
            <person name="Mihaltcheva S."/>
            <person name="Morgado L.N."/>
            <person name="Niskanen T."/>
            <person name="Noordeloos M.E."/>
            <person name="Ohm R.A."/>
            <person name="Ortiz-Santana B."/>
            <person name="Ovrebo C."/>
            <person name="Racz N."/>
            <person name="Riley R."/>
            <person name="Savchenko A."/>
            <person name="Shiryaev A."/>
            <person name="Soop K."/>
            <person name="Spirin V."/>
            <person name="Szebenyi C."/>
            <person name="Tomsovsky M."/>
            <person name="Tulloss R.E."/>
            <person name="Uehling J."/>
            <person name="Grigoriev I.V."/>
            <person name="Vagvolgyi C."/>
            <person name="Papp T."/>
            <person name="Martin F.M."/>
            <person name="Miettinen O."/>
            <person name="Hibbett D.S."/>
            <person name="Nagy L.G."/>
        </authorList>
    </citation>
    <scope>NUCLEOTIDE SEQUENCE [LARGE SCALE GENOMIC DNA]</scope>
    <source>
        <strain evidence="3 4">FP101781</strain>
    </source>
</reference>
<evidence type="ECO:0000256" key="1">
    <source>
        <dbReference type="SAM" id="Coils"/>
    </source>
</evidence>
<feature type="coiled-coil region" evidence="1">
    <location>
        <begin position="640"/>
        <end position="674"/>
    </location>
</feature>
<evidence type="ECO:0000313" key="3">
    <source>
        <dbReference type="EMBL" id="TEB23509.1"/>
    </source>
</evidence>
<comment type="caution">
    <text evidence="3">The sequence shown here is derived from an EMBL/GenBank/DDBJ whole genome shotgun (WGS) entry which is preliminary data.</text>
</comment>
<evidence type="ECO:0000256" key="2">
    <source>
        <dbReference type="SAM" id="MobiDB-lite"/>
    </source>
</evidence>
<protein>
    <submittedName>
        <fullName evidence="3">Uncharacterized protein</fullName>
    </submittedName>
</protein>
<name>A0A4Y7SQJ3_COPMI</name>
<proteinExistence type="predicted"/>
<feature type="compositionally biased region" description="Polar residues" evidence="2">
    <location>
        <begin position="139"/>
        <end position="155"/>
    </location>
</feature>
<sequence length="683" mass="74019">MYHSWGGKDLVVSLTIFVQPAPSSAPASLGKKQLSHPPPQPPMSVHSNGQPAPRSVAAATIRAGQDDRNRSPSLSQPAVTNAMPPQVPGLNFQYDQNGSYRSQCSHQHSFTPNLPLSQPTNHVPSHSTRPPMDYLPAAPTQTRVVRPSSRQNSIDLSHPMPPPAAGQHAPQPTSHTGRQRQGSLCSGFCPPNCSTLHTPSSPVTLTFQPGHSTPTPPPPPRSAPSQPSEPRALHGIAWGSAQPPIPPPPPTSQQRPSQQPPPSLPSRQPSLQHQAPPHQPSHPPLPQPLPPQQPQQPLPPPQLRPLQPVAPPQYQYPPQQFAPPSQPPQSSAPPPQFLPPQQPGLPQQPQHHPQRRPSQSAQPTSHPTIPISVPASDNAVNGTSAASAPGPRHMNAEQYKQVQAVIHNEAMMAALEPLQGGVEQLWSQTVNQFSTVLNQVLSCQLDTIQSDRARMAKIEGMLKEKEDENLSLLEQRATWATKLSTSAKEAENMRALIRSQSDAMLASQKEADKMRELVRSQGDTLLAAQKEAENMGELIRRQVNALLASQREADGMGALVRSQGDALLAAQKEAEGMSALIKSQGDAISAAQEEVAKLASEKGRLEVELSSVQDVRYKVADSGTKPSTELVTILLQQEIALQVERKLREAQKEVEEHRVAREQAEKQLTEMKQKLKVVSFGCL</sequence>
<dbReference type="EMBL" id="QPFP01000077">
    <property type="protein sequence ID" value="TEB23509.1"/>
    <property type="molecule type" value="Genomic_DNA"/>
</dbReference>
<feature type="compositionally biased region" description="Polar residues" evidence="2">
    <location>
        <begin position="93"/>
        <end position="128"/>
    </location>
</feature>
<feature type="region of interest" description="Disordered" evidence="2">
    <location>
        <begin position="22"/>
        <end position="183"/>
    </location>
</feature>
<evidence type="ECO:0000313" key="4">
    <source>
        <dbReference type="Proteomes" id="UP000298030"/>
    </source>
</evidence>
<feature type="region of interest" description="Disordered" evidence="2">
    <location>
        <begin position="200"/>
        <end position="393"/>
    </location>
</feature>
<organism evidence="3 4">
    <name type="scientific">Coprinellus micaceus</name>
    <name type="common">Glistening ink-cap mushroom</name>
    <name type="synonym">Coprinus micaceus</name>
    <dbReference type="NCBI Taxonomy" id="71717"/>
    <lineage>
        <taxon>Eukaryota</taxon>
        <taxon>Fungi</taxon>
        <taxon>Dikarya</taxon>
        <taxon>Basidiomycota</taxon>
        <taxon>Agaricomycotina</taxon>
        <taxon>Agaricomycetes</taxon>
        <taxon>Agaricomycetidae</taxon>
        <taxon>Agaricales</taxon>
        <taxon>Agaricineae</taxon>
        <taxon>Psathyrellaceae</taxon>
        <taxon>Coprinellus</taxon>
    </lineage>
</organism>
<feature type="compositionally biased region" description="Polar residues" evidence="2">
    <location>
        <begin position="200"/>
        <end position="211"/>
    </location>
</feature>
<feature type="compositionally biased region" description="Polar residues" evidence="2">
    <location>
        <begin position="173"/>
        <end position="183"/>
    </location>
</feature>
<keyword evidence="1" id="KW-0175">Coiled coil</keyword>